<feature type="transmembrane region" description="Helical" evidence="1">
    <location>
        <begin position="125"/>
        <end position="144"/>
    </location>
</feature>
<dbReference type="Proteomes" id="UP000319578">
    <property type="component" value="Unassembled WGS sequence"/>
</dbReference>
<feature type="transmembrane region" description="Helical" evidence="1">
    <location>
        <begin position="41"/>
        <end position="61"/>
    </location>
</feature>
<evidence type="ECO:0000313" key="3">
    <source>
        <dbReference type="Proteomes" id="UP000319578"/>
    </source>
</evidence>
<proteinExistence type="predicted"/>
<evidence type="ECO:0000313" key="2">
    <source>
        <dbReference type="EMBL" id="GED69833.1"/>
    </source>
</evidence>
<keyword evidence="1" id="KW-0812">Transmembrane</keyword>
<keyword evidence="1" id="KW-1133">Transmembrane helix</keyword>
<sequence length="163" mass="17826">MAVVRCEKYHQCGGRFTRILDWGITFNLARSSGRAWFSGLWGFQALFVLSFIALSQLFLLLLGMGGMLMNIFLLSIQLVTSGAMIPRELLSSFYLRVGELLPASYAVEGSMDILFGGTGIGGNTISLLVFIVHSMGLGGLVVGLRKDRIRQAVQKPGDPQFSF</sequence>
<reference evidence="2 3" key="1">
    <citation type="submission" date="2019-06" db="EMBL/GenBank/DDBJ databases">
        <title>Whole genome shotgun sequence of Brevibacillus reuszeri NBRC 15719.</title>
        <authorList>
            <person name="Hosoyama A."/>
            <person name="Uohara A."/>
            <person name="Ohji S."/>
            <person name="Ichikawa N."/>
        </authorList>
    </citation>
    <scope>NUCLEOTIDE SEQUENCE [LARGE SCALE GENOMIC DNA]</scope>
    <source>
        <strain evidence="2 3">NBRC 15719</strain>
    </source>
</reference>
<keyword evidence="1" id="KW-0472">Membrane</keyword>
<comment type="caution">
    <text evidence="2">The sequence shown here is derived from an EMBL/GenBank/DDBJ whole genome shotgun (WGS) entry which is preliminary data.</text>
</comment>
<evidence type="ECO:0000256" key="1">
    <source>
        <dbReference type="SAM" id="Phobius"/>
    </source>
</evidence>
<organism evidence="2 3">
    <name type="scientific">Brevibacillus reuszeri</name>
    <dbReference type="NCBI Taxonomy" id="54915"/>
    <lineage>
        <taxon>Bacteria</taxon>
        <taxon>Bacillati</taxon>
        <taxon>Bacillota</taxon>
        <taxon>Bacilli</taxon>
        <taxon>Bacillales</taxon>
        <taxon>Paenibacillaceae</taxon>
        <taxon>Brevibacillus</taxon>
    </lineage>
</organism>
<accession>A0ABQ0TPF6</accession>
<name>A0ABQ0TPF6_9BACL</name>
<keyword evidence="3" id="KW-1185">Reference proteome</keyword>
<protein>
    <recommendedName>
        <fullName evidence="4">ABC-2 type transporter domain-containing protein</fullName>
    </recommendedName>
</protein>
<evidence type="ECO:0008006" key="4">
    <source>
        <dbReference type="Google" id="ProtNLM"/>
    </source>
</evidence>
<gene>
    <name evidence="2" type="ORF">BRE01_35350</name>
</gene>
<dbReference type="EMBL" id="BJON01000014">
    <property type="protein sequence ID" value="GED69833.1"/>
    <property type="molecule type" value="Genomic_DNA"/>
</dbReference>